<comment type="subcellular location">
    <subcellularLocation>
        <location evidence="1">Cell envelope</location>
    </subcellularLocation>
</comment>
<dbReference type="AlphaFoldDB" id="A0A833CCZ1"/>
<dbReference type="NCBIfam" id="TIGR01730">
    <property type="entry name" value="RND_mfp"/>
    <property type="match status" value="1"/>
</dbReference>
<name>A0A833CCZ1_9FIRM</name>
<feature type="domain" description="Multidrug resistance protein MdtA-like beta-barrel" evidence="6">
    <location>
        <begin position="210"/>
        <end position="290"/>
    </location>
</feature>
<dbReference type="InterPro" id="IPR006143">
    <property type="entry name" value="RND_pump_MFP"/>
</dbReference>
<dbReference type="GO" id="GO:0005886">
    <property type="term" value="C:plasma membrane"/>
    <property type="evidence" value="ECO:0007669"/>
    <property type="project" value="TreeGrafter"/>
</dbReference>
<dbReference type="GO" id="GO:0022857">
    <property type="term" value="F:transmembrane transporter activity"/>
    <property type="evidence" value="ECO:0007669"/>
    <property type="project" value="InterPro"/>
</dbReference>
<dbReference type="InterPro" id="IPR058627">
    <property type="entry name" value="MdtA-like_C"/>
</dbReference>
<dbReference type="InterPro" id="IPR058625">
    <property type="entry name" value="MdtA-like_BSH"/>
</dbReference>
<evidence type="ECO:0000259" key="7">
    <source>
        <dbReference type="Pfam" id="PF25967"/>
    </source>
</evidence>
<evidence type="ECO:0000259" key="6">
    <source>
        <dbReference type="Pfam" id="PF25944"/>
    </source>
</evidence>
<feature type="chain" id="PRO_5039453833" evidence="3">
    <location>
        <begin position="27"/>
        <end position="381"/>
    </location>
</feature>
<dbReference type="Gene3D" id="2.40.420.20">
    <property type="match status" value="1"/>
</dbReference>
<dbReference type="Gene3D" id="2.40.30.170">
    <property type="match status" value="1"/>
</dbReference>
<protein>
    <submittedName>
        <fullName evidence="8">Efflux RND transporter periplasmic adaptor subunit</fullName>
    </submittedName>
</protein>
<dbReference type="Gene3D" id="1.10.287.470">
    <property type="entry name" value="Helix hairpin bin"/>
    <property type="match status" value="1"/>
</dbReference>
<dbReference type="Pfam" id="PF25917">
    <property type="entry name" value="BSH_RND"/>
    <property type="match status" value="1"/>
</dbReference>
<dbReference type="SUPFAM" id="SSF111369">
    <property type="entry name" value="HlyD-like secretion proteins"/>
    <property type="match status" value="1"/>
</dbReference>
<dbReference type="GO" id="GO:0046677">
    <property type="term" value="P:response to antibiotic"/>
    <property type="evidence" value="ECO:0007669"/>
    <property type="project" value="TreeGrafter"/>
</dbReference>
<dbReference type="GO" id="GO:0030313">
    <property type="term" value="C:cell envelope"/>
    <property type="evidence" value="ECO:0007669"/>
    <property type="project" value="UniProtKB-SubCell"/>
</dbReference>
<sequence length="381" mass="41208">MRRQRMNKFRLFGGIMAGLAMMLIVAGCGKEEAQQQAVVVNTYKIVATDTQIATSFNGTITSQNSTAVHARVSGHVVEKYVKGGEQVVKGQPLFRLDSRQYEANLASAQATAASTNASYLNAERDLQRYQQLANEDAIARQTLDTQASTAEQQKAALAANDAAVRIAQDNLQDTVIYAPFDGTLEMDDVDLGAYITAGSTTLVTINTVDPVYVEFAMSEAEYLDFMKNKQGQSLDNVPLQLRLSDGSIYQYTGTLVQAAKNLDSTSGQLMFKASFPNPQHMLLPNMYASVVSSGDIIKGAILVPTKAITYVLDKSFVFTVDENGKVTQTPVETSGTQGIYTIVKSGVKPGTTVVVDGLTKIRNGVTVNPTALTKEQIEKMK</sequence>
<comment type="similarity">
    <text evidence="2">Belongs to the membrane fusion protein (MFP) (TC 8.A.1) family.</text>
</comment>
<dbReference type="PROSITE" id="PS51257">
    <property type="entry name" value="PROKAR_LIPOPROTEIN"/>
    <property type="match status" value="1"/>
</dbReference>
<feature type="domain" description="Multidrug resistance protein MdtA-like alpha-helical hairpin" evidence="4">
    <location>
        <begin position="105"/>
        <end position="172"/>
    </location>
</feature>
<dbReference type="Pfam" id="PF25967">
    <property type="entry name" value="RND-MFP_C"/>
    <property type="match status" value="1"/>
</dbReference>
<dbReference type="PANTHER" id="PTHR30158">
    <property type="entry name" value="ACRA/E-RELATED COMPONENT OF DRUG EFFLUX TRANSPORTER"/>
    <property type="match status" value="1"/>
</dbReference>
<dbReference type="InterPro" id="IPR058624">
    <property type="entry name" value="MdtA-like_HH"/>
</dbReference>
<comment type="caution">
    <text evidence="8">The sequence shown here is derived from an EMBL/GenBank/DDBJ whole genome shotgun (WGS) entry which is preliminary data.</text>
</comment>
<feature type="signal peptide" evidence="3">
    <location>
        <begin position="1"/>
        <end position="26"/>
    </location>
</feature>
<dbReference type="InterPro" id="IPR058626">
    <property type="entry name" value="MdtA-like_b-barrel"/>
</dbReference>
<accession>A0A833CCZ1</accession>
<dbReference type="EMBL" id="WBKH01000003">
    <property type="protein sequence ID" value="KAB1479165.1"/>
    <property type="molecule type" value="Genomic_DNA"/>
</dbReference>
<proteinExistence type="inferred from homology"/>
<reference evidence="8 9" key="1">
    <citation type="submission" date="2019-09" db="EMBL/GenBank/DDBJ databases">
        <title>Draft genome sequence of 3 type strains from the CCUG.</title>
        <authorList>
            <person name="Pineiro-Iglesias B."/>
            <person name="Tunovic T."/>
            <person name="Unosson C."/>
            <person name="Inganas E."/>
            <person name="Ohlen M."/>
            <person name="Cardew S."/>
            <person name="Jensie-Markopoulos S."/>
            <person name="Salva-Serra F."/>
            <person name="Jaen-Luchoro D."/>
            <person name="Karlsson R."/>
            <person name="Svensson-Stadler L."/>
            <person name="Chun J."/>
            <person name="Moore E."/>
        </authorList>
    </citation>
    <scope>NUCLEOTIDE SEQUENCE [LARGE SCALE GENOMIC DNA]</scope>
    <source>
        <strain evidence="8 9">CCUG 65427</strain>
    </source>
</reference>
<evidence type="ECO:0000256" key="2">
    <source>
        <dbReference type="ARBA" id="ARBA00009477"/>
    </source>
</evidence>
<dbReference type="Pfam" id="PF25944">
    <property type="entry name" value="Beta-barrel_RND"/>
    <property type="match status" value="1"/>
</dbReference>
<evidence type="ECO:0000259" key="4">
    <source>
        <dbReference type="Pfam" id="PF25876"/>
    </source>
</evidence>
<dbReference type="Gene3D" id="2.40.50.100">
    <property type="match status" value="1"/>
</dbReference>
<organism evidence="8 9">
    <name type="scientific">Veillonella seminalis</name>
    <dbReference type="NCBI Taxonomy" id="1502943"/>
    <lineage>
        <taxon>Bacteria</taxon>
        <taxon>Bacillati</taxon>
        <taxon>Bacillota</taxon>
        <taxon>Negativicutes</taxon>
        <taxon>Veillonellales</taxon>
        <taxon>Veillonellaceae</taxon>
        <taxon>Veillonella</taxon>
    </lineage>
</organism>
<feature type="domain" description="Multidrug resistance protein MdtA-like barrel-sandwich hybrid" evidence="5">
    <location>
        <begin position="66"/>
        <end position="203"/>
    </location>
</feature>
<evidence type="ECO:0000259" key="5">
    <source>
        <dbReference type="Pfam" id="PF25917"/>
    </source>
</evidence>
<evidence type="ECO:0000313" key="9">
    <source>
        <dbReference type="Proteomes" id="UP000434554"/>
    </source>
</evidence>
<gene>
    <name evidence="8" type="ORF">F8R14_03140</name>
</gene>
<evidence type="ECO:0000256" key="3">
    <source>
        <dbReference type="SAM" id="SignalP"/>
    </source>
</evidence>
<keyword evidence="3" id="KW-0732">Signal</keyword>
<dbReference type="Pfam" id="PF25876">
    <property type="entry name" value="HH_MFP_RND"/>
    <property type="match status" value="1"/>
</dbReference>
<evidence type="ECO:0000256" key="1">
    <source>
        <dbReference type="ARBA" id="ARBA00004196"/>
    </source>
</evidence>
<evidence type="ECO:0000313" key="8">
    <source>
        <dbReference type="EMBL" id="KAB1479165.1"/>
    </source>
</evidence>
<dbReference type="Proteomes" id="UP000434554">
    <property type="component" value="Unassembled WGS sequence"/>
</dbReference>
<feature type="domain" description="Multidrug resistance protein MdtA-like C-terminal permuted SH3" evidence="7">
    <location>
        <begin position="300"/>
        <end position="359"/>
    </location>
</feature>